<feature type="signal peptide" evidence="2">
    <location>
        <begin position="1"/>
        <end position="18"/>
    </location>
</feature>
<dbReference type="AlphaFoldDB" id="A0AA48IA79"/>
<dbReference type="KEGG" id="ccac:CcaHIS019_0300100"/>
<gene>
    <name evidence="3" type="ORF">CcaverHIS019_0300100</name>
</gene>
<keyword evidence="4" id="KW-1185">Reference proteome</keyword>
<dbReference type="EMBL" id="AP028214">
    <property type="protein sequence ID" value="BEI89940.1"/>
    <property type="molecule type" value="Genomic_DNA"/>
</dbReference>
<evidence type="ECO:0000256" key="1">
    <source>
        <dbReference type="SAM" id="MobiDB-lite"/>
    </source>
</evidence>
<dbReference type="Proteomes" id="UP001233271">
    <property type="component" value="Chromosome 3"/>
</dbReference>
<evidence type="ECO:0000256" key="2">
    <source>
        <dbReference type="SAM" id="SignalP"/>
    </source>
</evidence>
<feature type="compositionally biased region" description="Polar residues" evidence="1">
    <location>
        <begin position="66"/>
        <end position="83"/>
    </location>
</feature>
<keyword evidence="2" id="KW-0732">Signal</keyword>
<feature type="region of interest" description="Disordered" evidence="1">
    <location>
        <begin position="26"/>
        <end position="83"/>
    </location>
</feature>
<reference evidence="3" key="1">
    <citation type="journal article" date="2023" name="BMC Genomics">
        <title>Chromosome-level genome assemblies of Cutaneotrichosporon spp. (Trichosporonales, Basidiomycota) reveal imbalanced evolution between nucleotide sequences and chromosome synteny.</title>
        <authorList>
            <person name="Kobayashi Y."/>
            <person name="Kayamori A."/>
            <person name="Aoki K."/>
            <person name="Shiwa Y."/>
            <person name="Matsutani M."/>
            <person name="Fujita N."/>
            <person name="Sugita T."/>
            <person name="Iwasaki W."/>
            <person name="Tanaka N."/>
            <person name="Takashima M."/>
        </authorList>
    </citation>
    <scope>NUCLEOTIDE SEQUENCE</scope>
    <source>
        <strain evidence="3">HIS019</strain>
    </source>
</reference>
<accession>A0AA48IA79</accession>
<feature type="region of interest" description="Disordered" evidence="1">
    <location>
        <begin position="189"/>
        <end position="226"/>
    </location>
</feature>
<protein>
    <submittedName>
        <fullName evidence="3">Uncharacterized protein</fullName>
    </submittedName>
</protein>
<evidence type="ECO:0000313" key="4">
    <source>
        <dbReference type="Proteomes" id="UP001233271"/>
    </source>
</evidence>
<dbReference type="RefSeq" id="XP_060455206.1">
    <property type="nucleotide sequence ID" value="XM_060598409.1"/>
</dbReference>
<organism evidence="3 4">
    <name type="scientific">Cutaneotrichosporon cavernicola</name>
    <dbReference type="NCBI Taxonomy" id="279322"/>
    <lineage>
        <taxon>Eukaryota</taxon>
        <taxon>Fungi</taxon>
        <taxon>Dikarya</taxon>
        <taxon>Basidiomycota</taxon>
        <taxon>Agaricomycotina</taxon>
        <taxon>Tremellomycetes</taxon>
        <taxon>Trichosporonales</taxon>
        <taxon>Trichosporonaceae</taxon>
        <taxon>Cutaneotrichosporon</taxon>
    </lineage>
</organism>
<name>A0AA48IA79_9TREE</name>
<feature type="chain" id="PRO_5041450892" evidence="2">
    <location>
        <begin position="19"/>
        <end position="252"/>
    </location>
</feature>
<evidence type="ECO:0000313" key="3">
    <source>
        <dbReference type="EMBL" id="BEI89940.1"/>
    </source>
</evidence>
<dbReference type="GeneID" id="85493811"/>
<sequence>MLFHKLLVTLFAVPFVVAQDAQPSASDAAAAPSDGAAPAAETPAADPAAGSAAPAAATTHKGSVGGNTENTGHGVQNSTAGDWKVTNFTAPNTEIYWVNEAENTAMWGPYDQAVDLVIFNSNTSLLAEQRQVASNIPAGTGSWTGMISGFLPGNNYILVLALTADPTRKIAQTRGFWIKRNGTLAAPLPSGAGQTLSGGGVAATGSETPTAPAASSPAGTGPAAAATSGSGAKMAASFVAVIGAGALAFTLF</sequence>
<feature type="compositionally biased region" description="Low complexity" evidence="1">
    <location>
        <begin position="26"/>
        <end position="58"/>
    </location>
</feature>
<feature type="compositionally biased region" description="Low complexity" evidence="1">
    <location>
        <begin position="203"/>
        <end position="226"/>
    </location>
</feature>
<proteinExistence type="predicted"/>